<evidence type="ECO:0000313" key="4">
    <source>
        <dbReference type="Proteomes" id="UP000287798"/>
    </source>
</evidence>
<dbReference type="Proteomes" id="UP000287798">
    <property type="component" value="Unassembled WGS sequence"/>
</dbReference>
<reference evidence="3 4" key="1">
    <citation type="journal article" date="2010" name="Int. J. Syst. Evol. Microbiol.">
        <title>Thiohalobacter thiocyanaticus gen. nov., sp. nov., a moderately halophilic, sulfur-oxidizing gammaproteobacterium from hypersaline lakes, that utilizes thiocyanate.</title>
        <authorList>
            <person name="Sorokin D.Y."/>
            <person name="Kovaleva O.L."/>
            <person name="Tourova T.P."/>
            <person name="Muyzer G."/>
        </authorList>
    </citation>
    <scope>NUCLEOTIDE SEQUENCE [LARGE SCALE GENOMIC DNA]</scope>
    <source>
        <strain evidence="3 4">Hrh1</strain>
    </source>
</reference>
<dbReference type="PANTHER" id="PTHR13420:SF7">
    <property type="entry name" value="UPF0235 PROTEIN C15ORF40"/>
    <property type="match status" value="1"/>
</dbReference>
<comment type="caution">
    <text evidence="3">The sequence shown here is derived from an EMBL/GenBank/DDBJ whole genome shotgun (WGS) entry which is preliminary data.</text>
</comment>
<organism evidence="3 4">
    <name type="scientific">Thiohalobacter thiocyanaticus</name>
    <dbReference type="NCBI Taxonomy" id="585455"/>
    <lineage>
        <taxon>Bacteria</taxon>
        <taxon>Pseudomonadati</taxon>
        <taxon>Pseudomonadota</taxon>
        <taxon>Gammaproteobacteria</taxon>
        <taxon>Thiohalobacterales</taxon>
        <taxon>Thiohalobacteraceae</taxon>
        <taxon>Thiohalobacter</taxon>
    </lineage>
</organism>
<dbReference type="InterPro" id="IPR003746">
    <property type="entry name" value="DUF167"/>
</dbReference>
<keyword evidence="4" id="KW-1185">Reference proteome</keyword>
<dbReference type="Pfam" id="PF02594">
    <property type="entry name" value="DUF167"/>
    <property type="match status" value="1"/>
</dbReference>
<proteinExistence type="inferred from homology"/>
<evidence type="ECO:0000313" key="3">
    <source>
        <dbReference type="EMBL" id="RRQ22182.1"/>
    </source>
</evidence>
<sequence>MTEPAWYRWDGKDLILELHVQPGARREELSGEHGGRLKVRIKAPPVEGRANRNLIKFLSNLFGVAPRDITLLRGESGRDKRLRIHRPARLPPEIPSP</sequence>
<dbReference type="SUPFAM" id="SSF69786">
    <property type="entry name" value="YggU-like"/>
    <property type="match status" value="1"/>
</dbReference>
<gene>
    <name evidence="3" type="ORF">D6C00_09600</name>
</gene>
<dbReference type="InterPro" id="IPR036591">
    <property type="entry name" value="YggU-like_sf"/>
</dbReference>
<dbReference type="AlphaFoldDB" id="A0A426QK96"/>
<dbReference type="EMBL" id="QZMU01000001">
    <property type="protein sequence ID" value="RRQ22182.1"/>
    <property type="molecule type" value="Genomic_DNA"/>
</dbReference>
<comment type="similarity">
    <text evidence="1 2">Belongs to the UPF0235 family.</text>
</comment>
<dbReference type="NCBIfam" id="TIGR00251">
    <property type="entry name" value="DUF167 family protein"/>
    <property type="match status" value="1"/>
</dbReference>
<dbReference type="OrthoDB" id="9800587at2"/>
<dbReference type="RefSeq" id="WP_125181522.1">
    <property type="nucleotide sequence ID" value="NZ_QZMU01000001.1"/>
</dbReference>
<dbReference type="GO" id="GO:0005737">
    <property type="term" value="C:cytoplasm"/>
    <property type="evidence" value="ECO:0007669"/>
    <property type="project" value="TreeGrafter"/>
</dbReference>
<evidence type="ECO:0000256" key="1">
    <source>
        <dbReference type="ARBA" id="ARBA00010364"/>
    </source>
</evidence>
<protein>
    <recommendedName>
        <fullName evidence="2">UPF0235 protein D6C00_09600</fullName>
    </recommendedName>
</protein>
<accession>A0A426QK96</accession>
<dbReference type="PANTHER" id="PTHR13420">
    <property type="entry name" value="UPF0235 PROTEIN C15ORF40"/>
    <property type="match status" value="1"/>
</dbReference>
<name>A0A426QK96_9GAMM</name>
<evidence type="ECO:0000256" key="2">
    <source>
        <dbReference type="HAMAP-Rule" id="MF_00634"/>
    </source>
</evidence>
<dbReference type="SMART" id="SM01152">
    <property type="entry name" value="DUF167"/>
    <property type="match status" value="1"/>
</dbReference>
<dbReference type="HAMAP" id="MF_00634">
    <property type="entry name" value="UPF0235"/>
    <property type="match status" value="1"/>
</dbReference>
<dbReference type="Gene3D" id="3.30.1200.10">
    <property type="entry name" value="YggU-like"/>
    <property type="match status" value="1"/>
</dbReference>